<gene>
    <name evidence="1" type="ORF">DARMORV10_C02P18910.1</name>
</gene>
<reference evidence="1" key="1">
    <citation type="submission" date="2021-01" db="EMBL/GenBank/DDBJ databases">
        <authorList>
            <consortium name="Genoscope - CEA"/>
            <person name="William W."/>
        </authorList>
    </citation>
    <scope>NUCLEOTIDE SEQUENCE</scope>
</reference>
<organism evidence="1">
    <name type="scientific">Brassica napus</name>
    <name type="common">Rape</name>
    <dbReference type="NCBI Taxonomy" id="3708"/>
    <lineage>
        <taxon>Eukaryota</taxon>
        <taxon>Viridiplantae</taxon>
        <taxon>Streptophyta</taxon>
        <taxon>Embryophyta</taxon>
        <taxon>Tracheophyta</taxon>
        <taxon>Spermatophyta</taxon>
        <taxon>Magnoliopsida</taxon>
        <taxon>eudicotyledons</taxon>
        <taxon>Gunneridae</taxon>
        <taxon>Pentapetalae</taxon>
        <taxon>rosids</taxon>
        <taxon>malvids</taxon>
        <taxon>Brassicales</taxon>
        <taxon>Brassicaceae</taxon>
        <taxon>Brassiceae</taxon>
        <taxon>Brassica</taxon>
    </lineage>
</organism>
<dbReference type="AlphaFoldDB" id="A0A816K5Z2"/>
<proteinExistence type="predicted"/>
<name>A0A816K5Z2_BRANA</name>
<dbReference type="Proteomes" id="UP001295469">
    <property type="component" value="Chromosome C02"/>
</dbReference>
<protein>
    <submittedName>
        <fullName evidence="1">(rape) hypothetical protein</fullName>
    </submittedName>
</protein>
<accession>A0A816K5Z2</accession>
<sequence length="117" mass="13272">MISSSSAIFFIRIGNGLHEIQVKTKKITKPITQKLFLISVSSNVSFMLKTSWPPELFATVKFSDFAFALSLPYRDLKPHEHFSKLQYQFKHSISSVANLFQLQSSTYIPRNTSTSPA</sequence>
<dbReference type="EMBL" id="HG994366">
    <property type="protein sequence ID" value="CAF1897934.1"/>
    <property type="molecule type" value="Genomic_DNA"/>
</dbReference>
<evidence type="ECO:0000313" key="1">
    <source>
        <dbReference type="EMBL" id="CAF1897934.1"/>
    </source>
</evidence>